<dbReference type="Proteomes" id="UP001515480">
    <property type="component" value="Unassembled WGS sequence"/>
</dbReference>
<reference evidence="1 2" key="1">
    <citation type="journal article" date="2024" name="Science">
        <title>Giant polyketide synthase enzymes in the biosynthesis of giant marine polyether toxins.</title>
        <authorList>
            <person name="Fallon T.R."/>
            <person name="Shende V.V."/>
            <person name="Wierzbicki I.H."/>
            <person name="Pendleton A.L."/>
            <person name="Watervoot N.F."/>
            <person name="Auber R.P."/>
            <person name="Gonzalez D.J."/>
            <person name="Wisecaver J.H."/>
            <person name="Moore B.S."/>
        </authorList>
    </citation>
    <scope>NUCLEOTIDE SEQUENCE [LARGE SCALE GENOMIC DNA]</scope>
    <source>
        <strain evidence="1 2">12B1</strain>
    </source>
</reference>
<dbReference type="AlphaFoldDB" id="A0AB34IHZ2"/>
<proteinExistence type="predicted"/>
<keyword evidence="2" id="KW-1185">Reference proteome</keyword>
<gene>
    <name evidence="1" type="ORF">AB1Y20_012460</name>
</gene>
<accession>A0AB34IHZ2</accession>
<evidence type="ECO:0000313" key="2">
    <source>
        <dbReference type="Proteomes" id="UP001515480"/>
    </source>
</evidence>
<sequence>MSVGRHSSHAHGTSMCNNQQAVLGVDNQTIQTRQADVGIATIIAQVGHQLRAGAACVCATQHAVDKNVTGSRSLEHGRGATVGCAGRVAWYAMGQAGFHDGPQQ</sequence>
<comment type="caution">
    <text evidence="1">The sequence shown here is derived from an EMBL/GenBank/DDBJ whole genome shotgun (WGS) entry which is preliminary data.</text>
</comment>
<evidence type="ECO:0000313" key="1">
    <source>
        <dbReference type="EMBL" id="KAL1499774.1"/>
    </source>
</evidence>
<name>A0AB34IHZ2_PRYPA</name>
<protein>
    <submittedName>
        <fullName evidence="1">Uncharacterized protein</fullName>
    </submittedName>
</protein>
<organism evidence="1 2">
    <name type="scientific">Prymnesium parvum</name>
    <name type="common">Toxic golden alga</name>
    <dbReference type="NCBI Taxonomy" id="97485"/>
    <lineage>
        <taxon>Eukaryota</taxon>
        <taxon>Haptista</taxon>
        <taxon>Haptophyta</taxon>
        <taxon>Prymnesiophyceae</taxon>
        <taxon>Prymnesiales</taxon>
        <taxon>Prymnesiaceae</taxon>
        <taxon>Prymnesium</taxon>
    </lineage>
</organism>
<dbReference type="EMBL" id="JBGBPQ010000024">
    <property type="protein sequence ID" value="KAL1499774.1"/>
    <property type="molecule type" value="Genomic_DNA"/>
</dbReference>